<dbReference type="Proteomes" id="UP000683401">
    <property type="component" value="Chromosome"/>
</dbReference>
<name>A0ABX8HMZ3_9PSED</name>
<evidence type="ECO:0000313" key="3">
    <source>
        <dbReference type="Proteomes" id="UP000683401"/>
    </source>
</evidence>
<dbReference type="RefSeq" id="WP_216703825.1">
    <property type="nucleotide sequence ID" value="NZ_CP076668.1"/>
</dbReference>
<proteinExistence type="predicted"/>
<evidence type="ECO:0000313" key="2">
    <source>
        <dbReference type="EMBL" id="QWU81969.1"/>
    </source>
</evidence>
<keyword evidence="1" id="KW-0812">Transmembrane</keyword>
<feature type="transmembrane region" description="Helical" evidence="1">
    <location>
        <begin position="43"/>
        <end position="64"/>
    </location>
</feature>
<evidence type="ECO:0000256" key="1">
    <source>
        <dbReference type="SAM" id="Phobius"/>
    </source>
</evidence>
<protein>
    <submittedName>
        <fullName evidence="2">Uncharacterized protein</fullName>
    </submittedName>
</protein>
<keyword evidence="1" id="KW-1133">Transmembrane helix</keyword>
<reference evidence="3" key="1">
    <citation type="submission" date="2021-06" db="EMBL/GenBank/DDBJ databases">
        <title>Identification of Pseudomonas cichorii causing bacterial leaf black spot of flue-cured tobacco, a new disease in China.</title>
        <authorList>
            <person name="Lu C.-H."/>
        </authorList>
    </citation>
    <scope>NUCLEOTIDE SEQUENCE [LARGE SCALE GENOMIC DNA]</scope>
    <source>
        <strain evidence="3">LJ2</strain>
    </source>
</reference>
<keyword evidence="3" id="KW-1185">Reference proteome</keyword>
<sequence>MNEAIILTSFTLLTLAAYALSLWASITFSGNDYSPTKNWILTVYNAVIIFIHMSFIMTSTLPFVGKQDNSIFGWLSFAMLFSHAFTHITPQAHRIRIVRKKPYKLH</sequence>
<feature type="transmembrane region" description="Helical" evidence="1">
    <location>
        <begin position="71"/>
        <end position="89"/>
    </location>
</feature>
<gene>
    <name evidence="2" type="ORF">KQP88_18250</name>
</gene>
<dbReference type="EMBL" id="CP076668">
    <property type="protein sequence ID" value="QWU81969.1"/>
    <property type="molecule type" value="Genomic_DNA"/>
</dbReference>
<keyword evidence="1" id="KW-0472">Membrane</keyword>
<organism evidence="2 3">
    <name type="scientific">Pseudomonas lijiangensis</name>
    <dbReference type="NCBI Taxonomy" id="2995658"/>
    <lineage>
        <taxon>Bacteria</taxon>
        <taxon>Pseudomonadati</taxon>
        <taxon>Pseudomonadota</taxon>
        <taxon>Gammaproteobacteria</taxon>
        <taxon>Pseudomonadales</taxon>
        <taxon>Pseudomonadaceae</taxon>
        <taxon>Pseudomonas</taxon>
    </lineage>
</organism>
<accession>A0ABX8HMZ3</accession>